<sequence>MLSDLGKTLFRLIGVAILGALISIAGLPDSVSEHAEDSSGFYESDHDDTVRGHNNELTALKGHCHPGLDCLTAANYLLRPILLPERARSGKLHLWSTFQGGARWSPQFDKPPPRRES</sequence>
<dbReference type="STRING" id="282199.GCA_001049735_00805"/>
<evidence type="ECO:0000313" key="1">
    <source>
        <dbReference type="EMBL" id="CRK74768.1"/>
    </source>
</evidence>
<dbReference type="Proteomes" id="UP000048949">
    <property type="component" value="Unassembled WGS sequence"/>
</dbReference>
<reference evidence="1 2" key="1">
    <citation type="submission" date="2015-04" db="EMBL/GenBank/DDBJ databases">
        <authorList>
            <person name="Syromyatnikov M.Y."/>
            <person name="Popov V.N."/>
        </authorList>
    </citation>
    <scope>NUCLEOTIDE SEQUENCE [LARGE SCALE GENOMIC DNA]</scope>
    <source>
        <strain evidence="1 2">CECT 5292</strain>
    </source>
</reference>
<accession>A0A0U1NJ93</accession>
<organism evidence="1 2">
    <name type="scientific">Nereida ignava</name>
    <dbReference type="NCBI Taxonomy" id="282199"/>
    <lineage>
        <taxon>Bacteria</taxon>
        <taxon>Pseudomonadati</taxon>
        <taxon>Pseudomonadota</taxon>
        <taxon>Alphaproteobacteria</taxon>
        <taxon>Rhodobacterales</taxon>
        <taxon>Roseobacteraceae</taxon>
        <taxon>Nereida</taxon>
    </lineage>
</organism>
<keyword evidence="2" id="KW-1185">Reference proteome</keyword>
<dbReference type="AlphaFoldDB" id="A0A0U1NJ93"/>
<evidence type="ECO:0000313" key="2">
    <source>
        <dbReference type="Proteomes" id="UP000048949"/>
    </source>
</evidence>
<name>A0A0U1NJ93_9RHOB</name>
<gene>
    <name evidence="1" type="ORF">NIG5292_00805</name>
</gene>
<proteinExistence type="predicted"/>
<protein>
    <submittedName>
        <fullName evidence="1">Uncharacterized protein</fullName>
    </submittedName>
</protein>
<dbReference type="EMBL" id="CVQV01000004">
    <property type="protein sequence ID" value="CRK74768.1"/>
    <property type="molecule type" value="Genomic_DNA"/>
</dbReference>